<reference evidence="2" key="1">
    <citation type="submission" date="2023-03" db="EMBL/GenBank/DDBJ databases">
        <title>Massive genome expansion in bonnet fungi (Mycena s.s.) driven by repeated elements and novel gene families across ecological guilds.</title>
        <authorList>
            <consortium name="Lawrence Berkeley National Laboratory"/>
            <person name="Harder C.B."/>
            <person name="Miyauchi S."/>
            <person name="Viragh M."/>
            <person name="Kuo A."/>
            <person name="Thoen E."/>
            <person name="Andreopoulos B."/>
            <person name="Lu D."/>
            <person name="Skrede I."/>
            <person name="Drula E."/>
            <person name="Henrissat B."/>
            <person name="Morin E."/>
            <person name="Kohler A."/>
            <person name="Barry K."/>
            <person name="LaButti K."/>
            <person name="Morin E."/>
            <person name="Salamov A."/>
            <person name="Lipzen A."/>
            <person name="Mereny Z."/>
            <person name="Hegedus B."/>
            <person name="Baldrian P."/>
            <person name="Stursova M."/>
            <person name="Weitz H."/>
            <person name="Taylor A."/>
            <person name="Grigoriev I.V."/>
            <person name="Nagy L.G."/>
            <person name="Martin F."/>
            <person name="Kauserud H."/>
        </authorList>
    </citation>
    <scope>NUCLEOTIDE SEQUENCE</scope>
    <source>
        <strain evidence="2">CBHHK002</strain>
    </source>
</reference>
<evidence type="ECO:0000313" key="3">
    <source>
        <dbReference type="Proteomes" id="UP001218218"/>
    </source>
</evidence>
<gene>
    <name evidence="2" type="ORF">DFH08DRAFT_699338</name>
</gene>
<evidence type="ECO:0000256" key="1">
    <source>
        <dbReference type="SAM" id="Phobius"/>
    </source>
</evidence>
<feature type="transmembrane region" description="Helical" evidence="1">
    <location>
        <begin position="12"/>
        <end position="34"/>
    </location>
</feature>
<dbReference type="PANTHER" id="PTHR42109">
    <property type="entry name" value="UNPLACED GENOMIC SCAFFOLD UM_SCAF_CONTIG_1.265, WHOLE GENOME SHOTGUN SEQUENCE"/>
    <property type="match status" value="1"/>
</dbReference>
<feature type="transmembrane region" description="Helical" evidence="1">
    <location>
        <begin position="80"/>
        <end position="104"/>
    </location>
</feature>
<organism evidence="2 3">
    <name type="scientific">Mycena albidolilacea</name>
    <dbReference type="NCBI Taxonomy" id="1033008"/>
    <lineage>
        <taxon>Eukaryota</taxon>
        <taxon>Fungi</taxon>
        <taxon>Dikarya</taxon>
        <taxon>Basidiomycota</taxon>
        <taxon>Agaricomycotina</taxon>
        <taxon>Agaricomycetes</taxon>
        <taxon>Agaricomycetidae</taxon>
        <taxon>Agaricales</taxon>
        <taxon>Marasmiineae</taxon>
        <taxon>Mycenaceae</taxon>
        <taxon>Mycena</taxon>
    </lineage>
</organism>
<keyword evidence="1" id="KW-0812">Transmembrane</keyword>
<feature type="transmembrane region" description="Helical" evidence="1">
    <location>
        <begin position="128"/>
        <end position="145"/>
    </location>
</feature>
<feature type="transmembrane region" description="Helical" evidence="1">
    <location>
        <begin position="46"/>
        <end position="68"/>
    </location>
</feature>
<dbReference type="PANTHER" id="PTHR42109:SF2">
    <property type="entry name" value="INTEGRAL MEMBRANE PROTEIN"/>
    <property type="match status" value="1"/>
</dbReference>
<dbReference type="Proteomes" id="UP001218218">
    <property type="component" value="Unassembled WGS sequence"/>
</dbReference>
<keyword evidence="3" id="KW-1185">Reference proteome</keyword>
<feature type="transmembrane region" description="Helical" evidence="1">
    <location>
        <begin position="240"/>
        <end position="261"/>
    </location>
</feature>
<accession>A0AAD7A192</accession>
<keyword evidence="1" id="KW-0472">Membrane</keyword>
<proteinExistence type="predicted"/>
<feature type="transmembrane region" description="Helical" evidence="1">
    <location>
        <begin position="205"/>
        <end position="228"/>
    </location>
</feature>
<evidence type="ECO:0000313" key="2">
    <source>
        <dbReference type="EMBL" id="KAJ7347489.1"/>
    </source>
</evidence>
<dbReference type="AlphaFoldDB" id="A0AAD7A192"/>
<comment type="caution">
    <text evidence="2">The sequence shown here is derived from an EMBL/GenBank/DDBJ whole genome shotgun (WGS) entry which is preliminary data.</text>
</comment>
<keyword evidence="1" id="KW-1133">Transmembrane helix</keyword>
<protein>
    <submittedName>
        <fullName evidence="2">Uncharacterized protein</fullName>
    </submittedName>
</protein>
<name>A0AAD7A192_9AGAR</name>
<feature type="transmembrane region" description="Helical" evidence="1">
    <location>
        <begin position="165"/>
        <end position="184"/>
    </location>
</feature>
<sequence>MSSPSSSIDYAALFGIHSVAAAAIFAVLFFPLGIWFIRQSIKNTTYVYIILALFCQMRVTAFIIRAIMANSTSAGSNLNLFIADQVLFGVGFFALLYSAYTLVLDRDVLAGGQRGSLFSFNPLRNPHAFRMALMAAVAIGIVATVDSTSSNSSDVSTGHSLRKVSTILFLALTLVQVGQSLWFLKDTTGCEFFPKSSTRPWGDRFGRYLICLISLLMLVRELFLTATINDAAKQNNERLWYPLVALPEFLAVVCYSVSGLVPTRAALKAVDNNNDSAYSMRGGTRVMLQSRCGV</sequence>
<dbReference type="EMBL" id="JARIHO010000019">
    <property type="protein sequence ID" value="KAJ7347489.1"/>
    <property type="molecule type" value="Genomic_DNA"/>
</dbReference>